<keyword evidence="7" id="KW-0472">Membrane</keyword>
<feature type="transmembrane region" description="Helical" evidence="7">
    <location>
        <begin position="32"/>
        <end position="56"/>
    </location>
</feature>
<dbReference type="GO" id="GO:0061630">
    <property type="term" value="F:ubiquitin protein ligase activity"/>
    <property type="evidence" value="ECO:0007669"/>
    <property type="project" value="TreeGrafter"/>
</dbReference>
<keyword evidence="1" id="KW-0479">Metal-binding</keyword>
<feature type="region of interest" description="Disordered" evidence="6">
    <location>
        <begin position="226"/>
        <end position="267"/>
    </location>
</feature>
<evidence type="ECO:0000256" key="2">
    <source>
        <dbReference type="ARBA" id="ARBA00022771"/>
    </source>
</evidence>
<evidence type="ECO:0000256" key="3">
    <source>
        <dbReference type="ARBA" id="ARBA00022833"/>
    </source>
</evidence>
<keyword evidence="10" id="KW-1185">Reference proteome</keyword>
<evidence type="ECO:0000313" key="10">
    <source>
        <dbReference type="Proteomes" id="UP000005408"/>
    </source>
</evidence>
<keyword evidence="7" id="KW-0812">Transmembrane</keyword>
<name>A0A8W8LG47_MAGGI</name>
<dbReference type="InterPro" id="IPR001841">
    <property type="entry name" value="Znf_RING"/>
</dbReference>
<feature type="compositionally biased region" description="Polar residues" evidence="6">
    <location>
        <begin position="251"/>
        <end position="262"/>
    </location>
</feature>
<dbReference type="PANTHER" id="PTHR46858">
    <property type="entry name" value="OS05G0521000 PROTEIN"/>
    <property type="match status" value="1"/>
</dbReference>
<dbReference type="GO" id="GO:0016567">
    <property type="term" value="P:protein ubiquitination"/>
    <property type="evidence" value="ECO:0007669"/>
    <property type="project" value="TreeGrafter"/>
</dbReference>
<dbReference type="Gene3D" id="3.30.40.10">
    <property type="entry name" value="Zinc/RING finger domain, C3HC4 (zinc finger)"/>
    <property type="match status" value="1"/>
</dbReference>
<protein>
    <recommendedName>
        <fullName evidence="8">RING-type domain-containing protein</fullName>
    </recommendedName>
</protein>
<evidence type="ECO:0000256" key="1">
    <source>
        <dbReference type="ARBA" id="ARBA00022723"/>
    </source>
</evidence>
<keyword evidence="5" id="KW-0175">Coiled coil</keyword>
<sequence length="329" mass="38151">MLFLLFFVGTVSLAFFMTSTLGYTIFTRYEHFFVDFVFSLLRICGHILYITIGFLFELLNQLVSVVISIFPYVWKIVTIVISFLIWVGRQVLKGIFGTGNVFLTAISWVFCLCIFCLWTERLFASVTSNEVDDNNRNMIREVNRRMEYENQENENEENSIEEAEINMATEDNDRNTVRELEHRQTGQGLLNREPTGTAVFHGERLIVRLPETTRKAVKYIQIKGNEGRDSSDTESYGSSCSSDEELDEVLGSQNQSRNSSTIYRRRRRRRNDSIEDSMCVVCFDSPRNTAVFPCGHLQFCTQCVVSVMRERKCCPVCQLAIEEYRKVYL</sequence>
<dbReference type="SUPFAM" id="SSF57850">
    <property type="entry name" value="RING/U-box"/>
    <property type="match status" value="1"/>
</dbReference>
<feature type="domain" description="RING-type" evidence="8">
    <location>
        <begin position="279"/>
        <end position="318"/>
    </location>
</feature>
<dbReference type="PROSITE" id="PS50089">
    <property type="entry name" value="ZF_RING_2"/>
    <property type="match status" value="1"/>
</dbReference>
<reference evidence="9" key="1">
    <citation type="submission" date="2022-08" db="UniProtKB">
        <authorList>
            <consortium name="EnsemblMetazoa"/>
        </authorList>
    </citation>
    <scope>IDENTIFICATION</scope>
    <source>
        <strain evidence="9">05x7-T-G4-1.051#20</strain>
    </source>
</reference>
<dbReference type="GO" id="GO:0008270">
    <property type="term" value="F:zinc ion binding"/>
    <property type="evidence" value="ECO:0007669"/>
    <property type="project" value="UniProtKB-KW"/>
</dbReference>
<evidence type="ECO:0000256" key="6">
    <source>
        <dbReference type="SAM" id="MobiDB-lite"/>
    </source>
</evidence>
<evidence type="ECO:0000256" key="5">
    <source>
        <dbReference type="SAM" id="Coils"/>
    </source>
</evidence>
<dbReference type="Proteomes" id="UP000005408">
    <property type="component" value="Unassembled WGS sequence"/>
</dbReference>
<evidence type="ECO:0000259" key="8">
    <source>
        <dbReference type="PROSITE" id="PS50089"/>
    </source>
</evidence>
<dbReference type="PANTHER" id="PTHR46858:SF5">
    <property type="entry name" value="E3 UBIQUITIN-PROTEIN LIGASE APD1-RELATED"/>
    <property type="match status" value="1"/>
</dbReference>
<dbReference type="EnsemblMetazoa" id="G27897.2">
    <property type="protein sequence ID" value="G27897.2:cds"/>
    <property type="gene ID" value="G27897"/>
</dbReference>
<keyword evidence="3" id="KW-0862">Zinc</keyword>
<evidence type="ECO:0000256" key="7">
    <source>
        <dbReference type="SAM" id="Phobius"/>
    </source>
</evidence>
<feature type="transmembrane region" description="Helical" evidence="7">
    <location>
        <begin position="63"/>
        <end position="88"/>
    </location>
</feature>
<feature type="transmembrane region" description="Helical" evidence="7">
    <location>
        <begin position="94"/>
        <end position="118"/>
    </location>
</feature>
<feature type="coiled-coil region" evidence="5">
    <location>
        <begin position="139"/>
        <end position="173"/>
    </location>
</feature>
<proteinExistence type="predicted"/>
<evidence type="ECO:0000313" key="9">
    <source>
        <dbReference type="EnsemblMetazoa" id="G27897.2:cds"/>
    </source>
</evidence>
<keyword evidence="7" id="KW-1133">Transmembrane helix</keyword>
<accession>A0A8W8LG47</accession>
<evidence type="ECO:0000256" key="4">
    <source>
        <dbReference type="PROSITE-ProRule" id="PRU00175"/>
    </source>
</evidence>
<dbReference type="InterPro" id="IPR013083">
    <property type="entry name" value="Znf_RING/FYVE/PHD"/>
</dbReference>
<dbReference type="SMART" id="SM00184">
    <property type="entry name" value="RING"/>
    <property type="match status" value="1"/>
</dbReference>
<dbReference type="AlphaFoldDB" id="A0A8W8LG47"/>
<organism evidence="9 10">
    <name type="scientific">Magallana gigas</name>
    <name type="common">Pacific oyster</name>
    <name type="synonym">Crassostrea gigas</name>
    <dbReference type="NCBI Taxonomy" id="29159"/>
    <lineage>
        <taxon>Eukaryota</taxon>
        <taxon>Metazoa</taxon>
        <taxon>Spiralia</taxon>
        <taxon>Lophotrochozoa</taxon>
        <taxon>Mollusca</taxon>
        <taxon>Bivalvia</taxon>
        <taxon>Autobranchia</taxon>
        <taxon>Pteriomorphia</taxon>
        <taxon>Ostreida</taxon>
        <taxon>Ostreoidea</taxon>
        <taxon>Ostreidae</taxon>
        <taxon>Magallana</taxon>
    </lineage>
</organism>
<keyword evidence="2 4" id="KW-0863">Zinc-finger</keyword>
<dbReference type="Pfam" id="PF13920">
    <property type="entry name" value="zf-C3HC4_3"/>
    <property type="match status" value="1"/>
</dbReference>